<feature type="transmembrane region" description="Helical" evidence="1">
    <location>
        <begin position="227"/>
        <end position="249"/>
    </location>
</feature>
<evidence type="ECO:0000313" key="3">
    <source>
        <dbReference type="Proteomes" id="UP000231701"/>
    </source>
</evidence>
<keyword evidence="1" id="KW-0472">Membrane</keyword>
<feature type="transmembrane region" description="Helical" evidence="1">
    <location>
        <begin position="138"/>
        <end position="163"/>
    </location>
</feature>
<reference evidence="2 3" key="1">
    <citation type="submission" date="2016-12" db="EMBL/GenBank/DDBJ databases">
        <title>Isolation and genomic insights into novel planktonic Zetaproteobacteria from stratified waters of the Chesapeake Bay.</title>
        <authorList>
            <person name="McAllister S.M."/>
            <person name="Kato S."/>
            <person name="Chan C.S."/>
            <person name="Chiu B.K."/>
            <person name="Field E.K."/>
        </authorList>
    </citation>
    <scope>NUCLEOTIDE SEQUENCE [LARGE SCALE GENOMIC DNA]</scope>
    <source>
        <strain evidence="2 3">CP-5</strain>
    </source>
</reference>
<proteinExistence type="predicted"/>
<evidence type="ECO:0008006" key="4">
    <source>
        <dbReference type="Google" id="ProtNLM"/>
    </source>
</evidence>
<name>A0A2K8KZ13_MARES</name>
<keyword evidence="3" id="KW-1185">Reference proteome</keyword>
<dbReference type="KEGG" id="maes:Ga0123461_1822"/>
<evidence type="ECO:0000256" key="1">
    <source>
        <dbReference type="SAM" id="Phobius"/>
    </source>
</evidence>
<keyword evidence="1" id="KW-0812">Transmembrane</keyword>
<protein>
    <recommendedName>
        <fullName evidence="4">DUF1538 domain-containing protein</fullName>
    </recommendedName>
</protein>
<dbReference type="Pfam" id="PF07556">
    <property type="entry name" value="DUF1538"/>
    <property type="match status" value="1"/>
</dbReference>
<dbReference type="Proteomes" id="UP000231701">
    <property type="component" value="Chromosome"/>
</dbReference>
<feature type="transmembrane region" description="Helical" evidence="1">
    <location>
        <begin position="104"/>
        <end position="126"/>
    </location>
</feature>
<feature type="transmembrane region" description="Helical" evidence="1">
    <location>
        <begin position="199"/>
        <end position="221"/>
    </location>
</feature>
<dbReference type="EMBL" id="CP018799">
    <property type="protein sequence ID" value="ATX80235.1"/>
    <property type="molecule type" value="Genomic_DNA"/>
</dbReference>
<organism evidence="2 3">
    <name type="scientific">Mariprofundus aestuarium</name>
    <dbReference type="NCBI Taxonomy" id="1921086"/>
    <lineage>
        <taxon>Bacteria</taxon>
        <taxon>Pseudomonadati</taxon>
        <taxon>Pseudomonadota</taxon>
        <taxon>Candidatius Mariprofundia</taxon>
        <taxon>Mariprofundales</taxon>
        <taxon>Mariprofundaceae</taxon>
        <taxon>Mariprofundus</taxon>
    </lineage>
</organism>
<dbReference type="OrthoDB" id="9781614at2"/>
<feature type="transmembrane region" description="Helical" evidence="1">
    <location>
        <begin position="46"/>
        <end position="66"/>
    </location>
</feature>
<gene>
    <name evidence="2" type="ORF">Ga0123461_1822</name>
</gene>
<dbReference type="RefSeq" id="WP_100278028.1">
    <property type="nucleotide sequence ID" value="NZ_CP018799.1"/>
</dbReference>
<keyword evidence="1" id="KW-1133">Transmembrane helix</keyword>
<evidence type="ECO:0000313" key="2">
    <source>
        <dbReference type="EMBL" id="ATX80235.1"/>
    </source>
</evidence>
<dbReference type="InterPro" id="IPR011435">
    <property type="entry name" value="UmpAB"/>
</dbReference>
<sequence length="269" mass="29072">MSHIELFLETMQSTLRDVIPIAAVLVGFQLFVLRQRIAHVWRVLRGFIYVLLGLALFLMGLEEAIFPLGEVMAAQLTNPAFLYGELYQEGITVLEAVSWQDYTWVYVFAFAIGLATTLAEPSLIAVGMKAQQVSGGAISAWGLRLAVSFGVAAGVALGCFRIVTGTDLWLYIVVAYVVVILQTLRAPKMIIPLAYDSGGVTTSTVTVPLLAALGLGLAATIPGRSPLIDGFGLIAFASVFPIMSVMGYAQISRWLEKRRHAEKGGEDAF</sequence>
<feature type="transmembrane region" description="Helical" evidence="1">
    <location>
        <begin position="18"/>
        <end position="34"/>
    </location>
</feature>
<feature type="transmembrane region" description="Helical" evidence="1">
    <location>
        <begin position="169"/>
        <end position="187"/>
    </location>
</feature>
<dbReference type="AlphaFoldDB" id="A0A2K8KZ13"/>
<accession>A0A2K8KZ13</accession>